<proteinExistence type="predicted"/>
<reference evidence="1" key="1">
    <citation type="submission" date="2022-04" db="EMBL/GenBank/DDBJ databases">
        <authorList>
            <person name="Friedrich I."/>
            <person name="Schneider D."/>
            <person name="Poehlein A."/>
            <person name="Hertel R."/>
            <person name="Daniel R."/>
        </authorList>
    </citation>
    <scope>NUCLEOTIDE SEQUENCE</scope>
</reference>
<keyword evidence="2" id="KW-1185">Reference proteome</keyword>
<accession>A0A9E7N2B3</accession>
<gene>
    <name evidence="1" type="ORF">MARCHEWKA_00560</name>
</gene>
<dbReference type="Proteomes" id="UP001056634">
    <property type="component" value="Segment"/>
</dbReference>
<organism evidence="1 2">
    <name type="scientific">Brevundimonas phage vB_BpoS-Marchewka</name>
    <dbReference type="NCBI Taxonomy" id="2948604"/>
    <lineage>
        <taxon>Viruses</taxon>
        <taxon>Duplodnaviria</taxon>
        <taxon>Heunggongvirae</taxon>
        <taxon>Uroviricota</taxon>
        <taxon>Caudoviricetes</taxon>
        <taxon>Jeanschmidtviridae</taxon>
        <taxon>Marchewkavirus</taxon>
        <taxon>Marchewkavirus marchewka</taxon>
    </lineage>
</organism>
<sequence length="46" mass="5253">MSDPIQYTYVDDFNTTAPAKVYEVPAYKTLRSALMNTTALQPITRR</sequence>
<protein>
    <submittedName>
        <fullName evidence="1">Uncharacterized protein</fullName>
    </submittedName>
</protein>
<evidence type="ECO:0000313" key="2">
    <source>
        <dbReference type="Proteomes" id="UP001056634"/>
    </source>
</evidence>
<name>A0A9E7N2B3_9CAUD</name>
<evidence type="ECO:0000313" key="1">
    <source>
        <dbReference type="EMBL" id="UTC28569.1"/>
    </source>
</evidence>
<dbReference type="EMBL" id="ON529851">
    <property type="protein sequence ID" value="UTC28569.1"/>
    <property type="molecule type" value="Genomic_DNA"/>
</dbReference>